<comment type="caution">
    <text evidence="2">The sequence shown here is derived from an EMBL/GenBank/DDBJ whole genome shotgun (WGS) entry which is preliminary data.</text>
</comment>
<dbReference type="SUPFAM" id="SSF49899">
    <property type="entry name" value="Concanavalin A-like lectins/glucanases"/>
    <property type="match status" value="1"/>
</dbReference>
<feature type="transmembrane region" description="Helical" evidence="1">
    <location>
        <begin position="474"/>
        <end position="496"/>
    </location>
</feature>
<organism evidence="2 3">
    <name type="scientific">Nonomuraea typhae</name>
    <dbReference type="NCBI Taxonomy" id="2603600"/>
    <lineage>
        <taxon>Bacteria</taxon>
        <taxon>Bacillati</taxon>
        <taxon>Actinomycetota</taxon>
        <taxon>Actinomycetes</taxon>
        <taxon>Streptosporangiales</taxon>
        <taxon>Streptosporangiaceae</taxon>
        <taxon>Nonomuraea</taxon>
    </lineage>
</organism>
<feature type="transmembrane region" description="Helical" evidence="1">
    <location>
        <begin position="21"/>
        <end position="41"/>
    </location>
</feature>
<dbReference type="InterPro" id="IPR013320">
    <property type="entry name" value="ConA-like_dom_sf"/>
</dbReference>
<dbReference type="RefSeq" id="WP_397089686.1">
    <property type="nucleotide sequence ID" value="NZ_JBITGY010000013.1"/>
</dbReference>
<protein>
    <submittedName>
        <fullName evidence="2">ABC transporter permease subunit</fullName>
    </submittedName>
</protein>
<gene>
    <name evidence="2" type="ORF">ACIBG2_41515</name>
</gene>
<name>A0ABW7Z6W6_9ACTN</name>
<keyword evidence="1" id="KW-0812">Transmembrane</keyword>
<keyword evidence="1" id="KW-1133">Transmembrane helix</keyword>
<sequence>MTDFARLVRAEWTKFRTVRGWVLGMVVAVLVIVSLGLFSAAGSHTSCGGASEVCPAVAVGPYGEAVNDKFFFVHRPLEGDGGLTVRVTSMTGRMRLPDAVPGVRNVASGVVPWAKAGLMIKDGTREGSAYAAVMVTGGHGVRMQHNFTRDVAGSPGGVSADSPRWLRLTRSGETITGYESPDGRTWTRIGTAELAGLPATVRIGLFAASPGALTVTPADLGGSITAERFAEATATFDRLGPQGEAWTYDDVAAARNPDGTVHHPGSAGQSAGTFTVTGTGDIGPRLDGPTIANTLTGVPAGLIALVVVSVLVSSTEYRRGLIHASLLAGPRRGRLPAAKAVVVGAVAFAAGLAATGVVVPVGTRILRANGNPVLAVPWLTELRVVVGMAALTAAAAVFALALGALFRRSAAAVTAAVALIIVPHILATASVLPAGVGQWLLRLTPAAGFAIQQSVPAYAHVLGDYSPSTGFYPLAPWAGLAVLCGYAVLALSAAAFRLRRRDA</sequence>
<dbReference type="EMBL" id="JBITGY010000013">
    <property type="protein sequence ID" value="MFI6503922.1"/>
    <property type="molecule type" value="Genomic_DNA"/>
</dbReference>
<evidence type="ECO:0000313" key="2">
    <source>
        <dbReference type="EMBL" id="MFI6503922.1"/>
    </source>
</evidence>
<feature type="transmembrane region" description="Helical" evidence="1">
    <location>
        <begin position="291"/>
        <end position="312"/>
    </location>
</feature>
<feature type="transmembrane region" description="Helical" evidence="1">
    <location>
        <begin position="382"/>
        <end position="406"/>
    </location>
</feature>
<keyword evidence="3" id="KW-1185">Reference proteome</keyword>
<dbReference type="Proteomes" id="UP001612741">
    <property type="component" value="Unassembled WGS sequence"/>
</dbReference>
<evidence type="ECO:0000313" key="3">
    <source>
        <dbReference type="Proteomes" id="UP001612741"/>
    </source>
</evidence>
<evidence type="ECO:0000256" key="1">
    <source>
        <dbReference type="SAM" id="Phobius"/>
    </source>
</evidence>
<reference evidence="2 3" key="1">
    <citation type="submission" date="2024-10" db="EMBL/GenBank/DDBJ databases">
        <title>The Natural Products Discovery Center: Release of the First 8490 Sequenced Strains for Exploring Actinobacteria Biosynthetic Diversity.</title>
        <authorList>
            <person name="Kalkreuter E."/>
            <person name="Kautsar S.A."/>
            <person name="Yang D."/>
            <person name="Bader C.D."/>
            <person name="Teijaro C.N."/>
            <person name="Fluegel L."/>
            <person name="Davis C.M."/>
            <person name="Simpson J.R."/>
            <person name="Lauterbach L."/>
            <person name="Steele A.D."/>
            <person name="Gui C."/>
            <person name="Meng S."/>
            <person name="Li G."/>
            <person name="Viehrig K."/>
            <person name="Ye F."/>
            <person name="Su P."/>
            <person name="Kiefer A.F."/>
            <person name="Nichols A."/>
            <person name="Cepeda A.J."/>
            <person name="Yan W."/>
            <person name="Fan B."/>
            <person name="Jiang Y."/>
            <person name="Adhikari A."/>
            <person name="Zheng C.-J."/>
            <person name="Schuster L."/>
            <person name="Cowan T.M."/>
            <person name="Smanski M.J."/>
            <person name="Chevrette M.G."/>
            <person name="De Carvalho L.P.S."/>
            <person name="Shen B."/>
        </authorList>
    </citation>
    <scope>NUCLEOTIDE SEQUENCE [LARGE SCALE GENOMIC DNA]</scope>
    <source>
        <strain evidence="2 3">NPDC050545</strain>
    </source>
</reference>
<feature type="transmembrane region" description="Helical" evidence="1">
    <location>
        <begin position="413"/>
        <end position="436"/>
    </location>
</feature>
<proteinExistence type="predicted"/>
<feature type="transmembrane region" description="Helical" evidence="1">
    <location>
        <begin position="340"/>
        <end position="362"/>
    </location>
</feature>
<accession>A0ABW7Z6W6</accession>
<dbReference type="Gene3D" id="2.60.120.200">
    <property type="match status" value="1"/>
</dbReference>
<keyword evidence="1" id="KW-0472">Membrane</keyword>